<feature type="transmembrane region" description="Helical" evidence="1">
    <location>
        <begin position="346"/>
        <end position="369"/>
    </location>
</feature>
<keyword evidence="1" id="KW-0472">Membrane</keyword>
<dbReference type="InterPro" id="IPR052714">
    <property type="entry name" value="MFS_Exporter"/>
</dbReference>
<keyword evidence="1" id="KW-0812">Transmembrane</keyword>
<dbReference type="AlphaFoldDB" id="A0A2T9XCC6"/>
<evidence type="ECO:0000313" key="3">
    <source>
        <dbReference type="Proteomes" id="UP000245638"/>
    </source>
</evidence>
<feature type="transmembrane region" description="Helical" evidence="1">
    <location>
        <begin position="257"/>
        <end position="278"/>
    </location>
</feature>
<protein>
    <submittedName>
        <fullName evidence="2">MFS transporter</fullName>
    </submittedName>
</protein>
<feature type="transmembrane region" description="Helical" evidence="1">
    <location>
        <begin position="30"/>
        <end position="56"/>
    </location>
</feature>
<feature type="transmembrane region" description="Helical" evidence="1">
    <location>
        <begin position="154"/>
        <end position="175"/>
    </location>
</feature>
<dbReference type="InterPro" id="IPR011701">
    <property type="entry name" value="MFS"/>
</dbReference>
<dbReference type="InterPro" id="IPR036259">
    <property type="entry name" value="MFS_trans_sf"/>
</dbReference>
<feature type="transmembrane region" description="Helical" evidence="1">
    <location>
        <begin position="318"/>
        <end position="340"/>
    </location>
</feature>
<name>A0A2T9XCC6_9CREN</name>
<keyword evidence="1" id="KW-1133">Transmembrane helix</keyword>
<sequence>MAITLALITITSRATNNMVTTTLAPLGKYVFGFTNVMAGLLEALIYMSTFISTSYLNPRMNARVRRNAFIASNLAIAIILVLYYFSNAELIWLITPLAGISFGLILPNLITSASLVEDKKTAERLLGLYSTSLSISLIIGPSLETYILHLTGSYKMVFLAFTPLALIGAGIAWTIKFPNVKREKYGLSALKNKGFITSVLSITTYNVPFAAFTAFLTIYAIEKFHVSSAIGYSSYIPFFALSFLTRSFMTIRPFNSLKYPLMISIIITAFGLGFMIFAPSFMSFLIMMALLGIPHGSIFPMSTVMIARATTQEERNAVNSYFLAYNNILFTSIPAIIGFLSEFIGLGYSMLLLEIPVIVSAVIFFVKYWSDPIINRR</sequence>
<dbReference type="PANTHER" id="PTHR23531">
    <property type="entry name" value="QUINOLENE RESISTANCE PROTEIN NORA"/>
    <property type="match status" value="1"/>
</dbReference>
<feature type="transmembrane region" description="Helical" evidence="1">
    <location>
        <begin position="128"/>
        <end position="148"/>
    </location>
</feature>
<evidence type="ECO:0000313" key="2">
    <source>
        <dbReference type="EMBL" id="PVU77757.1"/>
    </source>
</evidence>
<proteinExistence type="predicted"/>
<dbReference type="SUPFAM" id="SSF103473">
    <property type="entry name" value="MFS general substrate transporter"/>
    <property type="match status" value="1"/>
</dbReference>
<dbReference type="PANTHER" id="PTHR23531:SF1">
    <property type="entry name" value="QUINOLENE RESISTANCE PROTEIN NORA"/>
    <property type="match status" value="1"/>
</dbReference>
<feature type="transmembrane region" description="Helical" evidence="1">
    <location>
        <begin position="91"/>
        <end position="116"/>
    </location>
</feature>
<evidence type="ECO:0000256" key="1">
    <source>
        <dbReference type="SAM" id="Phobius"/>
    </source>
</evidence>
<feature type="transmembrane region" description="Helical" evidence="1">
    <location>
        <begin position="226"/>
        <end position="245"/>
    </location>
</feature>
<reference evidence="2 3" key="1">
    <citation type="journal article" date="2015" name="Appl. Environ. Microbiol.">
        <title>Nanoarchaeota, Their Sulfolobales Host, and Nanoarchaeota Virus Distribution across Yellowstone National Park Hot Springs.</title>
        <authorList>
            <person name="Munson-McGee J.H."/>
            <person name="Field E.K."/>
            <person name="Bateson M."/>
            <person name="Rooney C."/>
            <person name="Stepanauskas R."/>
            <person name="Young M.J."/>
        </authorList>
    </citation>
    <scope>NUCLEOTIDE SEQUENCE [LARGE SCALE GENOMIC DNA]</scope>
    <source>
        <strain evidence="2">SCGC AC-742_N10</strain>
    </source>
</reference>
<accession>A0A2T9XCC6</accession>
<comment type="caution">
    <text evidence="2">The sequence shown here is derived from an EMBL/GenBank/DDBJ whole genome shotgun (WGS) entry which is preliminary data.</text>
</comment>
<dbReference type="EMBL" id="QEFD01000011">
    <property type="protein sequence ID" value="PVU77757.1"/>
    <property type="molecule type" value="Genomic_DNA"/>
</dbReference>
<organism evidence="2 3">
    <name type="scientific">Acidianus hospitalis</name>
    <dbReference type="NCBI Taxonomy" id="563177"/>
    <lineage>
        <taxon>Archaea</taxon>
        <taxon>Thermoproteota</taxon>
        <taxon>Thermoprotei</taxon>
        <taxon>Sulfolobales</taxon>
        <taxon>Sulfolobaceae</taxon>
        <taxon>Acidianus</taxon>
    </lineage>
</organism>
<feature type="transmembrane region" description="Helical" evidence="1">
    <location>
        <begin position="68"/>
        <end position="85"/>
    </location>
</feature>
<dbReference type="Gene3D" id="1.20.1250.20">
    <property type="entry name" value="MFS general substrate transporter like domains"/>
    <property type="match status" value="2"/>
</dbReference>
<gene>
    <name evidence="2" type="ORF">DDW13_00285</name>
</gene>
<dbReference type="Pfam" id="PF07690">
    <property type="entry name" value="MFS_1"/>
    <property type="match status" value="1"/>
</dbReference>
<dbReference type="GO" id="GO:0022857">
    <property type="term" value="F:transmembrane transporter activity"/>
    <property type="evidence" value="ECO:0007669"/>
    <property type="project" value="InterPro"/>
</dbReference>
<feature type="transmembrane region" description="Helical" evidence="1">
    <location>
        <begin position="284"/>
        <end position="306"/>
    </location>
</feature>
<dbReference type="Proteomes" id="UP000245638">
    <property type="component" value="Unassembled WGS sequence"/>
</dbReference>
<feature type="transmembrane region" description="Helical" evidence="1">
    <location>
        <begin position="195"/>
        <end position="220"/>
    </location>
</feature>